<accession>A0AAV7HT15</accession>
<name>A0AAV7HT15_DENCH</name>
<comment type="caution">
    <text evidence="2">The sequence shown here is derived from an EMBL/GenBank/DDBJ whole genome shotgun (WGS) entry which is preliminary data.</text>
</comment>
<keyword evidence="3" id="KW-1185">Reference proteome</keyword>
<feature type="compositionally biased region" description="Acidic residues" evidence="1">
    <location>
        <begin position="72"/>
        <end position="99"/>
    </location>
</feature>
<dbReference type="AlphaFoldDB" id="A0AAV7HT15"/>
<protein>
    <submittedName>
        <fullName evidence="2">Uncharacterized protein</fullName>
    </submittedName>
</protein>
<feature type="region of interest" description="Disordered" evidence="1">
    <location>
        <begin position="61"/>
        <end position="108"/>
    </location>
</feature>
<evidence type="ECO:0000256" key="1">
    <source>
        <dbReference type="SAM" id="MobiDB-lite"/>
    </source>
</evidence>
<dbReference type="Proteomes" id="UP000775213">
    <property type="component" value="Unassembled WGS sequence"/>
</dbReference>
<sequence length="108" mass="11746">MVNGEAKSLPSASMIRSHSAFSDLHGIQPDPVAGLVEIREEYVEETQSKEPKIGLSNTIFLSSSKEHSSLVPDEEDVSDLDDDEDDETTSSSEVEDDENASYLKGDEG</sequence>
<evidence type="ECO:0000313" key="3">
    <source>
        <dbReference type="Proteomes" id="UP000775213"/>
    </source>
</evidence>
<dbReference type="EMBL" id="JAGFBR010000001">
    <property type="protein sequence ID" value="KAH0470703.1"/>
    <property type="molecule type" value="Genomic_DNA"/>
</dbReference>
<evidence type="ECO:0000313" key="2">
    <source>
        <dbReference type="EMBL" id="KAH0470703.1"/>
    </source>
</evidence>
<proteinExistence type="predicted"/>
<gene>
    <name evidence="2" type="ORF">IEQ34_000426</name>
</gene>
<reference evidence="2 3" key="1">
    <citation type="journal article" date="2021" name="Hortic Res">
        <title>Chromosome-scale assembly of the Dendrobium chrysotoxum genome enhances the understanding of orchid evolution.</title>
        <authorList>
            <person name="Zhang Y."/>
            <person name="Zhang G.Q."/>
            <person name="Zhang D."/>
            <person name="Liu X.D."/>
            <person name="Xu X.Y."/>
            <person name="Sun W.H."/>
            <person name="Yu X."/>
            <person name="Zhu X."/>
            <person name="Wang Z.W."/>
            <person name="Zhao X."/>
            <person name="Zhong W.Y."/>
            <person name="Chen H."/>
            <person name="Yin W.L."/>
            <person name="Huang T."/>
            <person name="Niu S.C."/>
            <person name="Liu Z.J."/>
        </authorList>
    </citation>
    <scope>NUCLEOTIDE SEQUENCE [LARGE SCALE GENOMIC DNA]</scope>
    <source>
        <strain evidence="2">Lindl</strain>
    </source>
</reference>
<organism evidence="2 3">
    <name type="scientific">Dendrobium chrysotoxum</name>
    <name type="common">Orchid</name>
    <dbReference type="NCBI Taxonomy" id="161865"/>
    <lineage>
        <taxon>Eukaryota</taxon>
        <taxon>Viridiplantae</taxon>
        <taxon>Streptophyta</taxon>
        <taxon>Embryophyta</taxon>
        <taxon>Tracheophyta</taxon>
        <taxon>Spermatophyta</taxon>
        <taxon>Magnoliopsida</taxon>
        <taxon>Liliopsida</taxon>
        <taxon>Asparagales</taxon>
        <taxon>Orchidaceae</taxon>
        <taxon>Epidendroideae</taxon>
        <taxon>Malaxideae</taxon>
        <taxon>Dendrobiinae</taxon>
        <taxon>Dendrobium</taxon>
    </lineage>
</organism>